<dbReference type="AlphaFoldDB" id="A0A0T5P9F2"/>
<dbReference type="PATRIC" id="fig|540747.5.peg.5301"/>
<feature type="coiled-coil region" evidence="1">
    <location>
        <begin position="1"/>
        <end position="64"/>
    </location>
</feature>
<accession>A0A0T5P9F2</accession>
<gene>
    <name evidence="3" type="ORF">RIdsm_00380</name>
    <name evidence="2" type="ORF">XM52_11620</name>
</gene>
<dbReference type="OrthoDB" id="9813316at2"/>
<dbReference type="EMBL" id="CP031598">
    <property type="protein sequence ID" value="QEW24599.1"/>
    <property type="molecule type" value="Genomic_DNA"/>
</dbReference>
<organism evidence="2 4">
    <name type="scientific">Roseovarius indicus</name>
    <dbReference type="NCBI Taxonomy" id="540747"/>
    <lineage>
        <taxon>Bacteria</taxon>
        <taxon>Pseudomonadati</taxon>
        <taxon>Pseudomonadota</taxon>
        <taxon>Alphaproteobacteria</taxon>
        <taxon>Rhodobacterales</taxon>
        <taxon>Roseobacteraceae</taxon>
        <taxon>Roseovarius</taxon>
    </lineage>
</organism>
<keyword evidence="1" id="KW-0175">Coiled coil</keyword>
<keyword evidence="4" id="KW-1185">Reference proteome</keyword>
<dbReference type="RefSeq" id="WP_057816300.1">
    <property type="nucleotide sequence ID" value="NZ_CP031598.1"/>
</dbReference>
<evidence type="ECO:0000313" key="3">
    <source>
        <dbReference type="EMBL" id="QEW24599.1"/>
    </source>
</evidence>
<name>A0A0T5P9F2_9RHOB</name>
<protein>
    <recommendedName>
        <fullName evidence="6">Coiled coil domain-containing protein</fullName>
    </recommendedName>
</protein>
<dbReference type="EMBL" id="LAXI01000006">
    <property type="protein sequence ID" value="KRS17658.1"/>
    <property type="molecule type" value="Genomic_DNA"/>
</dbReference>
<evidence type="ECO:0000313" key="5">
    <source>
        <dbReference type="Proteomes" id="UP000325785"/>
    </source>
</evidence>
<dbReference type="Proteomes" id="UP000051401">
    <property type="component" value="Unassembled WGS sequence"/>
</dbReference>
<evidence type="ECO:0008006" key="6">
    <source>
        <dbReference type="Google" id="ProtNLM"/>
    </source>
</evidence>
<reference evidence="3 5" key="2">
    <citation type="submission" date="2018-08" db="EMBL/GenBank/DDBJ databases">
        <title>Genetic Globetrotter - A new plasmid hitch-hiking vast phylogenetic and geographic distances.</title>
        <authorList>
            <person name="Vollmers J."/>
            <person name="Petersen J."/>
        </authorList>
    </citation>
    <scope>NUCLEOTIDE SEQUENCE [LARGE SCALE GENOMIC DNA]</scope>
    <source>
        <strain evidence="3 5">DSM 26383</strain>
    </source>
</reference>
<evidence type="ECO:0000256" key="1">
    <source>
        <dbReference type="SAM" id="Coils"/>
    </source>
</evidence>
<proteinExistence type="predicted"/>
<dbReference type="STRING" id="540747.SAMN04488031_107171"/>
<dbReference type="KEGG" id="rid:RIdsm_00380"/>
<evidence type="ECO:0000313" key="2">
    <source>
        <dbReference type="EMBL" id="KRS17658.1"/>
    </source>
</evidence>
<sequence>MDQQQAYKQKYEAKLEEWQAEIDKLRAQAKGASADSQIDYEKQLDELRQRRDEMQAQVEKLKSSQGEAWTDMKAGAEKAWSEMSSAMEKARSRFK</sequence>
<reference evidence="2 4" key="1">
    <citation type="submission" date="2015-04" db="EMBL/GenBank/DDBJ databases">
        <title>The draft genome sequence of Roseovarius indicus B108T.</title>
        <authorList>
            <person name="Li G."/>
            <person name="Lai Q."/>
            <person name="Shao Z."/>
            <person name="Yan P."/>
        </authorList>
    </citation>
    <scope>NUCLEOTIDE SEQUENCE [LARGE SCALE GENOMIC DNA]</scope>
    <source>
        <strain evidence="2 4">B108</strain>
    </source>
</reference>
<evidence type="ECO:0000313" key="4">
    <source>
        <dbReference type="Proteomes" id="UP000051401"/>
    </source>
</evidence>
<dbReference type="Proteomes" id="UP000325785">
    <property type="component" value="Chromosome"/>
</dbReference>